<dbReference type="EMBL" id="NEXC01000005">
    <property type="protein sequence ID" value="PSN84283.1"/>
    <property type="molecule type" value="Genomic_DNA"/>
</dbReference>
<keyword evidence="1" id="KW-0560">Oxidoreductase</keyword>
<accession>A0A2R6AD99</accession>
<dbReference type="InterPro" id="IPR050564">
    <property type="entry name" value="F420-G6PD/mer"/>
</dbReference>
<sequence length="287" mass="31941">MKKVGVHVPVFQDEDIQLLMKKASKIEELGFDGVFVADSLSSSYEPLTTLTAFLCGSSHINAGTCVLVAPLRNPLITAKTCAHINRVSGKRLILGVGVGWREWEFSSLSVPFSKRGEIMDEWLELFTLACAGGELNVQTRYYGKIELELPKGEKPKIWVGGNSNKALKRALKLADGWIPTDLTTKEYEQKLKGVTLPSNFTVASHLLLVLEKTSEEALKKAQIYSQKFGDTLEDFVEYALVGDPSQVAERLAQYERVGVNYHVLSVHHLESFYDALELFAKEVFPCV</sequence>
<organism evidence="3 4">
    <name type="scientific">Candidatus Marsarchaeota G1 archaeon OSP_D</name>
    <dbReference type="NCBI Taxonomy" id="1978155"/>
    <lineage>
        <taxon>Archaea</taxon>
        <taxon>Candidatus Marsarchaeota</taxon>
        <taxon>Candidatus Marsarchaeota group 1</taxon>
    </lineage>
</organism>
<protein>
    <recommendedName>
        <fullName evidence="2">Luciferase-like domain-containing protein</fullName>
    </recommendedName>
</protein>
<gene>
    <name evidence="3" type="ORF">B9Q01_01720</name>
</gene>
<evidence type="ECO:0000313" key="3">
    <source>
        <dbReference type="EMBL" id="PSN84283.1"/>
    </source>
</evidence>
<dbReference type="Gene3D" id="3.20.20.30">
    <property type="entry name" value="Luciferase-like domain"/>
    <property type="match status" value="1"/>
</dbReference>
<name>A0A2R6AD99_9ARCH</name>
<dbReference type="Proteomes" id="UP000240880">
    <property type="component" value="Unassembled WGS sequence"/>
</dbReference>
<dbReference type="SUPFAM" id="SSF51679">
    <property type="entry name" value="Bacterial luciferase-like"/>
    <property type="match status" value="1"/>
</dbReference>
<dbReference type="InterPro" id="IPR011251">
    <property type="entry name" value="Luciferase-like_dom"/>
</dbReference>
<evidence type="ECO:0000313" key="4">
    <source>
        <dbReference type="Proteomes" id="UP000240880"/>
    </source>
</evidence>
<dbReference type="Pfam" id="PF00296">
    <property type="entry name" value="Bac_luciferase"/>
    <property type="match status" value="1"/>
</dbReference>
<comment type="caution">
    <text evidence="3">The sequence shown here is derived from an EMBL/GenBank/DDBJ whole genome shotgun (WGS) entry which is preliminary data.</text>
</comment>
<proteinExistence type="predicted"/>
<feature type="domain" description="Luciferase-like" evidence="2">
    <location>
        <begin position="15"/>
        <end position="227"/>
    </location>
</feature>
<evidence type="ECO:0000259" key="2">
    <source>
        <dbReference type="Pfam" id="PF00296"/>
    </source>
</evidence>
<dbReference type="PANTHER" id="PTHR43244">
    <property type="match status" value="1"/>
</dbReference>
<dbReference type="PANTHER" id="PTHR43244:SF1">
    <property type="entry name" value="5,10-METHYLENETETRAHYDROMETHANOPTERIN REDUCTASE"/>
    <property type="match status" value="1"/>
</dbReference>
<dbReference type="InterPro" id="IPR036661">
    <property type="entry name" value="Luciferase-like_sf"/>
</dbReference>
<reference evidence="3 4" key="1">
    <citation type="submission" date="2017-04" db="EMBL/GenBank/DDBJ databases">
        <title>Novel microbial lineages endemic to geothermal iron-oxide mats fill important gaps in the evolutionary history of Archaea.</title>
        <authorList>
            <person name="Jay Z.J."/>
            <person name="Beam J.P."/>
            <person name="Dlakic M."/>
            <person name="Rusch D.B."/>
            <person name="Kozubal M.A."/>
            <person name="Inskeep W.P."/>
        </authorList>
    </citation>
    <scope>NUCLEOTIDE SEQUENCE [LARGE SCALE GENOMIC DNA]</scope>
    <source>
        <strain evidence="3">OSP_D</strain>
    </source>
</reference>
<dbReference type="GO" id="GO:0016705">
    <property type="term" value="F:oxidoreductase activity, acting on paired donors, with incorporation or reduction of molecular oxygen"/>
    <property type="evidence" value="ECO:0007669"/>
    <property type="project" value="InterPro"/>
</dbReference>
<dbReference type="AlphaFoldDB" id="A0A2R6AD99"/>
<evidence type="ECO:0000256" key="1">
    <source>
        <dbReference type="ARBA" id="ARBA00023002"/>
    </source>
</evidence>
<dbReference type="CDD" id="cd01097">
    <property type="entry name" value="Tetrahydromethanopterin_reductase"/>
    <property type="match status" value="1"/>
</dbReference>